<evidence type="ECO:0000256" key="4">
    <source>
        <dbReference type="ARBA" id="ARBA00016244"/>
    </source>
</evidence>
<feature type="domain" description="Flagellar basal-body/hook protein C-terminal" evidence="8">
    <location>
        <begin position="442"/>
        <end position="478"/>
    </location>
</feature>
<evidence type="ECO:0000256" key="6">
    <source>
        <dbReference type="ARBA" id="ARBA00023143"/>
    </source>
</evidence>
<dbReference type="GO" id="GO:0044780">
    <property type="term" value="P:bacterial-type flagellum assembly"/>
    <property type="evidence" value="ECO:0007669"/>
    <property type="project" value="InterPro"/>
</dbReference>
<keyword evidence="10" id="KW-0966">Cell projection</keyword>
<comment type="caution">
    <text evidence="10">The sequence shown here is derived from an EMBL/GenBank/DDBJ whole genome shotgun (WGS) entry which is preliminary data.</text>
</comment>
<evidence type="ECO:0000259" key="8">
    <source>
        <dbReference type="Pfam" id="PF06429"/>
    </source>
</evidence>
<dbReference type="RefSeq" id="WP_132860785.1">
    <property type="nucleotide sequence ID" value="NZ_SMGR01000002.1"/>
</dbReference>
<dbReference type="PANTHER" id="PTHR30033">
    <property type="entry name" value="FLAGELLAR HOOK-ASSOCIATED PROTEIN 1"/>
    <property type="match status" value="1"/>
</dbReference>
<evidence type="ECO:0000256" key="3">
    <source>
        <dbReference type="ARBA" id="ARBA00009677"/>
    </source>
</evidence>
<dbReference type="Pfam" id="PF00460">
    <property type="entry name" value="Flg_bb_rod"/>
    <property type="match status" value="1"/>
</dbReference>
<comment type="similarity">
    <text evidence="3">Belongs to the flagella basal body rod proteins family.</text>
</comment>
<dbReference type="InterPro" id="IPR002371">
    <property type="entry name" value="FlgK"/>
</dbReference>
<sequence>MSLTGALANAMSGLSAASRNAQVTSNNIANAMTPGYSVRNVSVSQNSLGGVSIAGISRHSDPVLLAERRASDAETGSAAVTSEFYTRLETLMGTPDQASSLSGKFSNFESALVAATGGPESDVRLKSVVDSAELLVDGINKASNGVQDMRQQSDATIGQMVDSLNGLLKTTEELNLKITQATVQGKDTAALMDQRQQAIDQINEMVPVRIMERENGSVALFSGGGQTLLDGSARELEFTPTPTITAHMTQGNGQLSGLSIDGKPLVTDSTGSLSGGTLYAQFEVRDEQAVSAQAELDALARDLVDRFQNSGADPTLGPGDAGLFTDGGGAFDPLDEVGLAGRLELNSLVTSDGAGEVWRLRDGMNAAAPGDVGNASILTSLVDAVQASTVPGSGALGSKASTMSEMFGALHSSTTTGRVNSETALSYAASQRDTFVGMELAQGVDTDVEMQNLMLIEQAYSANAKIIQAVDDMMNTILGI</sequence>
<dbReference type="EMBL" id="SMGR01000002">
    <property type="protein sequence ID" value="TCL01428.1"/>
    <property type="molecule type" value="Genomic_DNA"/>
</dbReference>
<dbReference type="SUPFAM" id="SSF64518">
    <property type="entry name" value="Phase 1 flagellin"/>
    <property type="match status" value="1"/>
</dbReference>
<dbReference type="InterPro" id="IPR010930">
    <property type="entry name" value="Flg_bb/hook_C_dom"/>
</dbReference>
<dbReference type="OrthoDB" id="7181295at2"/>
<dbReference type="Proteomes" id="UP000295673">
    <property type="component" value="Unassembled WGS sequence"/>
</dbReference>
<dbReference type="Pfam" id="PF22638">
    <property type="entry name" value="FlgK_D1"/>
    <property type="match status" value="1"/>
</dbReference>
<comment type="subcellular location">
    <subcellularLocation>
        <location evidence="1">Bacterial flagellum basal body</location>
    </subcellularLocation>
    <subcellularLocation>
        <location evidence="2">Secreted</location>
    </subcellularLocation>
</comment>
<reference evidence="10 11" key="1">
    <citation type="submission" date="2019-03" db="EMBL/GenBank/DDBJ databases">
        <title>Genomic Encyclopedia of Archaeal and Bacterial Type Strains, Phase II (KMG-II): from individual species to whole genera.</title>
        <authorList>
            <person name="Goeker M."/>
        </authorList>
    </citation>
    <scope>NUCLEOTIDE SEQUENCE [LARGE SCALE GENOMIC DNA]</scope>
    <source>
        <strain evidence="10 11">DSM 26433</strain>
    </source>
</reference>
<protein>
    <recommendedName>
        <fullName evidence="4">Flagellar hook-associated protein 1</fullName>
    </recommendedName>
</protein>
<organism evidence="10 11">
    <name type="scientific">Shimia isoporae</name>
    <dbReference type="NCBI Taxonomy" id="647720"/>
    <lineage>
        <taxon>Bacteria</taxon>
        <taxon>Pseudomonadati</taxon>
        <taxon>Pseudomonadota</taxon>
        <taxon>Alphaproteobacteria</taxon>
        <taxon>Rhodobacterales</taxon>
        <taxon>Roseobacteraceae</taxon>
    </lineage>
</organism>
<dbReference type="GO" id="GO:0005198">
    <property type="term" value="F:structural molecule activity"/>
    <property type="evidence" value="ECO:0007669"/>
    <property type="project" value="InterPro"/>
</dbReference>
<keyword evidence="6" id="KW-0975">Bacterial flagellum</keyword>
<dbReference type="InterPro" id="IPR053927">
    <property type="entry name" value="FlgK_helical"/>
</dbReference>
<gene>
    <name evidence="10" type="ORF">BXY66_2743</name>
</gene>
<dbReference type="AlphaFoldDB" id="A0A4R1N3Y3"/>
<evidence type="ECO:0000313" key="10">
    <source>
        <dbReference type="EMBL" id="TCL01428.1"/>
    </source>
</evidence>
<dbReference type="GO" id="GO:0005576">
    <property type="term" value="C:extracellular region"/>
    <property type="evidence" value="ECO:0007669"/>
    <property type="project" value="UniProtKB-SubCell"/>
</dbReference>
<evidence type="ECO:0000259" key="9">
    <source>
        <dbReference type="Pfam" id="PF22638"/>
    </source>
</evidence>
<dbReference type="InterPro" id="IPR001444">
    <property type="entry name" value="Flag_bb_rod_N"/>
</dbReference>
<evidence type="ECO:0000256" key="1">
    <source>
        <dbReference type="ARBA" id="ARBA00004117"/>
    </source>
</evidence>
<evidence type="ECO:0000259" key="7">
    <source>
        <dbReference type="Pfam" id="PF00460"/>
    </source>
</evidence>
<dbReference type="PANTHER" id="PTHR30033:SF1">
    <property type="entry name" value="FLAGELLAR HOOK-ASSOCIATED PROTEIN 1"/>
    <property type="match status" value="1"/>
</dbReference>
<keyword evidence="10" id="KW-0282">Flagellum</keyword>
<keyword evidence="10" id="KW-0969">Cilium</keyword>
<dbReference type="Pfam" id="PF06429">
    <property type="entry name" value="Flg_bbr_C"/>
    <property type="match status" value="1"/>
</dbReference>
<keyword evidence="5" id="KW-0964">Secreted</keyword>
<evidence type="ECO:0000313" key="11">
    <source>
        <dbReference type="Proteomes" id="UP000295673"/>
    </source>
</evidence>
<evidence type="ECO:0000256" key="2">
    <source>
        <dbReference type="ARBA" id="ARBA00004613"/>
    </source>
</evidence>
<proteinExistence type="inferred from homology"/>
<dbReference type="GO" id="GO:0009425">
    <property type="term" value="C:bacterial-type flagellum basal body"/>
    <property type="evidence" value="ECO:0007669"/>
    <property type="project" value="UniProtKB-SubCell"/>
</dbReference>
<name>A0A4R1N3Y3_9RHOB</name>
<evidence type="ECO:0000256" key="5">
    <source>
        <dbReference type="ARBA" id="ARBA00022525"/>
    </source>
</evidence>
<feature type="domain" description="Flagellar basal body rod protein N-terminal" evidence="7">
    <location>
        <begin position="8"/>
        <end position="36"/>
    </location>
</feature>
<dbReference type="GO" id="GO:0009424">
    <property type="term" value="C:bacterial-type flagellum hook"/>
    <property type="evidence" value="ECO:0007669"/>
    <property type="project" value="InterPro"/>
</dbReference>
<keyword evidence="11" id="KW-1185">Reference proteome</keyword>
<dbReference type="NCBIfam" id="TIGR02492">
    <property type="entry name" value="flgK_ends"/>
    <property type="match status" value="1"/>
</dbReference>
<accession>A0A4R1N3Y3</accession>
<feature type="domain" description="Flagellar hook-associated protein FlgK helical" evidence="9">
    <location>
        <begin position="86"/>
        <end position="308"/>
    </location>
</feature>